<accession>A0AAN6UHM7</accession>
<name>A0AAN6UHM7_9PEZI</name>
<evidence type="ECO:0000313" key="13">
    <source>
        <dbReference type="Proteomes" id="UP001304895"/>
    </source>
</evidence>
<proteinExistence type="inferred from homology"/>
<protein>
    <recommendedName>
        <fullName evidence="10">Cytochrome c oxidase subunit 8, mitochondrial</fullName>
    </recommendedName>
    <alternativeName>
        <fullName evidence="10">Cytochrome c oxidase polypeptide VIII</fullName>
    </alternativeName>
</protein>
<dbReference type="Proteomes" id="UP001304895">
    <property type="component" value="Unassembled WGS sequence"/>
</dbReference>
<dbReference type="InterPro" id="IPR036636">
    <property type="entry name" value="COX7C/Cox8_sf"/>
</dbReference>
<feature type="transmembrane region" description="Helical" evidence="10">
    <location>
        <begin position="57"/>
        <end position="77"/>
    </location>
</feature>
<evidence type="ECO:0000313" key="12">
    <source>
        <dbReference type="EMBL" id="KAK4133182.1"/>
    </source>
</evidence>
<dbReference type="Pfam" id="PF02935">
    <property type="entry name" value="COX7C"/>
    <property type="match status" value="1"/>
</dbReference>
<keyword evidence="9 10" id="KW-0472">Membrane</keyword>
<evidence type="ECO:0000256" key="7">
    <source>
        <dbReference type="ARBA" id="ARBA00022989"/>
    </source>
</evidence>
<organism evidence="12 13">
    <name type="scientific">Trichocladium antarcticum</name>
    <dbReference type="NCBI Taxonomy" id="1450529"/>
    <lineage>
        <taxon>Eukaryota</taxon>
        <taxon>Fungi</taxon>
        <taxon>Dikarya</taxon>
        <taxon>Ascomycota</taxon>
        <taxon>Pezizomycotina</taxon>
        <taxon>Sordariomycetes</taxon>
        <taxon>Sordariomycetidae</taxon>
        <taxon>Sordariales</taxon>
        <taxon>Chaetomiaceae</taxon>
        <taxon>Trichocladium</taxon>
    </lineage>
</organism>
<gene>
    <name evidence="12" type="ORF">BT67DRAFT_58606</name>
</gene>
<evidence type="ECO:0000256" key="3">
    <source>
        <dbReference type="ARBA" id="ARBA00010514"/>
    </source>
</evidence>
<evidence type="ECO:0000256" key="11">
    <source>
        <dbReference type="SAM" id="MobiDB-lite"/>
    </source>
</evidence>
<keyword evidence="7 10" id="KW-1133">Transmembrane helix</keyword>
<evidence type="ECO:0000256" key="5">
    <source>
        <dbReference type="ARBA" id="ARBA00022792"/>
    </source>
</evidence>
<comment type="function">
    <text evidence="10">Component of the cytochrome c oxidase, the last enzyme in the mitochondrial electron transport chain which drives oxidative phosphorylation. The respiratory chain contains 3 multisubunit complexes succinate dehydrogenase (complex II, CII), ubiquinol-cytochrome c oxidoreductase (cytochrome b-c1 complex, complex III, CIII) and cytochrome c oxidase (complex IV, CIV), that cooperate to transfer electrons derived from NADH and succinate to molecular oxygen, creating an electrochemical gradient over the inner membrane that drives transmembrane transport and the ATP synthase. Cytochrome c oxidase is the component of the respiratory chain that catalyzes the reduction of oxygen to water. Electrons originating from reduced cytochrome c in the intermembrane space (IMS) are transferred via the dinuclear copper A center (CU(A)) of subunit 2 and heme A of subunit 1 to the active site in subunit 1, a binuclear center (BNC) formed by heme A3 and copper B (CU(B)). The BNC reduces molecular oxygen to 2 water molecules using 4 electrons from cytochrome c in the IMS and 4 protons from the mitochondrial matrix.</text>
</comment>
<comment type="subcellular location">
    <subcellularLocation>
        <location evidence="1 10">Mitochondrion inner membrane</location>
        <topology evidence="1 10">Single-pass membrane protein</topology>
    </subcellularLocation>
</comment>
<comment type="caution">
    <text evidence="12">The sequence shown here is derived from an EMBL/GenBank/DDBJ whole genome shotgun (WGS) entry which is preliminary data.</text>
</comment>
<feature type="region of interest" description="Disordered" evidence="11">
    <location>
        <begin position="1"/>
        <end position="21"/>
    </location>
</feature>
<dbReference type="AlphaFoldDB" id="A0AAN6UHM7"/>
<dbReference type="InterPro" id="IPR004202">
    <property type="entry name" value="COX7C/Cox8"/>
</dbReference>
<dbReference type="GO" id="GO:0045277">
    <property type="term" value="C:respiratory chain complex IV"/>
    <property type="evidence" value="ECO:0007669"/>
    <property type="project" value="UniProtKB-UniRule"/>
</dbReference>
<evidence type="ECO:0000256" key="4">
    <source>
        <dbReference type="ARBA" id="ARBA00022692"/>
    </source>
</evidence>
<keyword evidence="13" id="KW-1185">Reference proteome</keyword>
<dbReference type="Gene3D" id="4.10.49.10">
    <property type="entry name" value="Cytochrome c oxidase subunit VIIc"/>
    <property type="match status" value="1"/>
</dbReference>
<dbReference type="GO" id="GO:0006123">
    <property type="term" value="P:mitochondrial electron transport, cytochrome c to oxygen"/>
    <property type="evidence" value="ECO:0007669"/>
    <property type="project" value="UniProtKB-UniRule"/>
</dbReference>
<evidence type="ECO:0000256" key="2">
    <source>
        <dbReference type="ARBA" id="ARBA00004673"/>
    </source>
</evidence>
<keyword evidence="4 10" id="KW-0812">Transmembrane</keyword>
<keyword evidence="8 10" id="KW-0496">Mitochondrion</keyword>
<reference evidence="12" key="1">
    <citation type="journal article" date="2023" name="Mol. Phylogenet. Evol.">
        <title>Genome-scale phylogeny and comparative genomics of the fungal order Sordariales.</title>
        <authorList>
            <person name="Hensen N."/>
            <person name="Bonometti L."/>
            <person name="Westerberg I."/>
            <person name="Brannstrom I.O."/>
            <person name="Guillou S."/>
            <person name="Cros-Aarteil S."/>
            <person name="Calhoun S."/>
            <person name="Haridas S."/>
            <person name="Kuo A."/>
            <person name="Mondo S."/>
            <person name="Pangilinan J."/>
            <person name="Riley R."/>
            <person name="LaButti K."/>
            <person name="Andreopoulos B."/>
            <person name="Lipzen A."/>
            <person name="Chen C."/>
            <person name="Yan M."/>
            <person name="Daum C."/>
            <person name="Ng V."/>
            <person name="Clum A."/>
            <person name="Steindorff A."/>
            <person name="Ohm R.A."/>
            <person name="Martin F."/>
            <person name="Silar P."/>
            <person name="Natvig D.O."/>
            <person name="Lalanne C."/>
            <person name="Gautier V."/>
            <person name="Ament-Velasquez S.L."/>
            <person name="Kruys A."/>
            <person name="Hutchinson M.I."/>
            <person name="Powell A.J."/>
            <person name="Barry K."/>
            <person name="Miller A.N."/>
            <person name="Grigoriev I.V."/>
            <person name="Debuchy R."/>
            <person name="Gladieux P."/>
            <person name="Hiltunen Thoren M."/>
            <person name="Johannesson H."/>
        </authorList>
    </citation>
    <scope>NUCLEOTIDE SEQUENCE</scope>
    <source>
        <strain evidence="12">CBS 123565</strain>
    </source>
</reference>
<keyword evidence="5 10" id="KW-0999">Mitochondrion inner membrane</keyword>
<dbReference type="PANTHER" id="PTHR13313">
    <property type="entry name" value="CYTOCHROME C OXIDASE SUBUNIT VIIC"/>
    <property type="match status" value="1"/>
</dbReference>
<dbReference type="GO" id="GO:0005743">
    <property type="term" value="C:mitochondrial inner membrane"/>
    <property type="evidence" value="ECO:0007669"/>
    <property type="project" value="UniProtKB-SubCell"/>
</dbReference>
<evidence type="ECO:0000256" key="6">
    <source>
        <dbReference type="ARBA" id="ARBA00022946"/>
    </source>
</evidence>
<dbReference type="EMBL" id="MU853413">
    <property type="protein sequence ID" value="KAK4133182.1"/>
    <property type="molecule type" value="Genomic_DNA"/>
</dbReference>
<evidence type="ECO:0000256" key="1">
    <source>
        <dbReference type="ARBA" id="ARBA00004434"/>
    </source>
</evidence>
<evidence type="ECO:0000256" key="9">
    <source>
        <dbReference type="ARBA" id="ARBA00023136"/>
    </source>
</evidence>
<evidence type="ECO:0000256" key="10">
    <source>
        <dbReference type="RuleBase" id="RU368123"/>
    </source>
</evidence>
<sequence length="81" mass="8976">MLARATARTARQPLAAAAARRGFQTTTARLSSPYHYPEGPLGNLPFNPRKKSFKYGFVTYCVVGFSIPFGIAVWQTYHPAK</sequence>
<comment type="subunit">
    <text evidence="10">Component of the cytochrome c oxidase (complex IV, CIV), a multisubunit enzyme composed of a catalytic core of 3 subunits and several supernumerary subunits. The complex exists as a monomer or a dimer and forms supercomplexes (SCs) in the inner mitochondrial membrane with ubiquinol-cytochrome c oxidoreductase (cytochrome b-c1 complex, complex III, CIII).</text>
</comment>
<evidence type="ECO:0000256" key="8">
    <source>
        <dbReference type="ARBA" id="ARBA00023128"/>
    </source>
</evidence>
<keyword evidence="6 10" id="KW-0809">Transit peptide</keyword>
<comment type="similarity">
    <text evidence="3 10">Belongs to the cytochrome c oxidase VIIc family.</text>
</comment>
<dbReference type="PANTHER" id="PTHR13313:SF0">
    <property type="entry name" value="CYTOCHROME C OXIDASE SUBUNIT 7C, MITOCHONDRIAL"/>
    <property type="match status" value="1"/>
</dbReference>
<reference evidence="12" key="2">
    <citation type="submission" date="2023-05" db="EMBL/GenBank/DDBJ databases">
        <authorList>
            <consortium name="Lawrence Berkeley National Laboratory"/>
            <person name="Steindorff A."/>
            <person name="Hensen N."/>
            <person name="Bonometti L."/>
            <person name="Westerberg I."/>
            <person name="Brannstrom I.O."/>
            <person name="Guillou S."/>
            <person name="Cros-Aarteil S."/>
            <person name="Calhoun S."/>
            <person name="Haridas S."/>
            <person name="Kuo A."/>
            <person name="Mondo S."/>
            <person name="Pangilinan J."/>
            <person name="Riley R."/>
            <person name="Labutti K."/>
            <person name="Andreopoulos B."/>
            <person name="Lipzen A."/>
            <person name="Chen C."/>
            <person name="Yanf M."/>
            <person name="Daum C."/>
            <person name="Ng V."/>
            <person name="Clum A."/>
            <person name="Ohm R."/>
            <person name="Martin F."/>
            <person name="Silar P."/>
            <person name="Natvig D."/>
            <person name="Lalanne C."/>
            <person name="Gautier V."/>
            <person name="Ament-Velasquez S.L."/>
            <person name="Kruys A."/>
            <person name="Hutchinson M.I."/>
            <person name="Powell A.J."/>
            <person name="Barry K."/>
            <person name="Miller A.N."/>
            <person name="Grigoriev I.V."/>
            <person name="Debuchy R."/>
            <person name="Gladieux P."/>
            <person name="Thoren M.H."/>
            <person name="Johannesson H."/>
        </authorList>
    </citation>
    <scope>NUCLEOTIDE SEQUENCE</scope>
    <source>
        <strain evidence="12">CBS 123565</strain>
    </source>
</reference>
<comment type="pathway">
    <text evidence="2 10">Energy metabolism; oxidative phosphorylation.</text>
</comment>